<dbReference type="AlphaFoldDB" id="A0A2H9ZS43"/>
<feature type="compositionally biased region" description="Pro residues" evidence="1">
    <location>
        <begin position="72"/>
        <end position="84"/>
    </location>
</feature>
<feature type="compositionally biased region" description="Low complexity" evidence="1">
    <location>
        <begin position="92"/>
        <end position="107"/>
    </location>
</feature>
<proteinExistence type="predicted"/>
<dbReference type="Proteomes" id="UP000236161">
    <property type="component" value="Unassembled WGS sequence"/>
</dbReference>
<organism evidence="2 3">
    <name type="scientific">Apostasia shenzhenica</name>
    <dbReference type="NCBI Taxonomy" id="1088818"/>
    <lineage>
        <taxon>Eukaryota</taxon>
        <taxon>Viridiplantae</taxon>
        <taxon>Streptophyta</taxon>
        <taxon>Embryophyta</taxon>
        <taxon>Tracheophyta</taxon>
        <taxon>Spermatophyta</taxon>
        <taxon>Magnoliopsida</taxon>
        <taxon>Liliopsida</taxon>
        <taxon>Asparagales</taxon>
        <taxon>Orchidaceae</taxon>
        <taxon>Apostasioideae</taxon>
        <taxon>Apostasia</taxon>
    </lineage>
</organism>
<feature type="region of interest" description="Disordered" evidence="1">
    <location>
        <begin position="200"/>
        <end position="236"/>
    </location>
</feature>
<evidence type="ECO:0000256" key="1">
    <source>
        <dbReference type="SAM" id="MobiDB-lite"/>
    </source>
</evidence>
<sequence length="269" mass="30152">MESRRMPTMFSFSNNGVEYMAVLVEEPPGGSWTFDEFCSICNQPLSDLPFYTTEPSTAFYVHANCAYSKASRPPPPPPPPPSPPPHHHHEVAPSSSAAGSAFSDSTSPNISSNQIHHAPRFVSGPFHPSSNVFYPTAPPAYNPYRSYDPYYYYYYNHLPPNFQYYNHLPNHGSYHDQYYSDQFPHTNYYYHIQQPPSYATGQFPPAPPHHQHDHRFPPAPPHHQHDHRPSSFSLTSSTSSSSSLGWAGLAASTVLGSLLQALFSTMFSS</sequence>
<name>A0A2H9ZS43_9ASPA</name>
<keyword evidence="3" id="KW-1185">Reference proteome</keyword>
<dbReference type="EMBL" id="KZ454427">
    <property type="protein sequence ID" value="PKA46109.1"/>
    <property type="molecule type" value="Genomic_DNA"/>
</dbReference>
<accession>A0A2H9ZS43</accession>
<evidence type="ECO:0000313" key="3">
    <source>
        <dbReference type="Proteomes" id="UP000236161"/>
    </source>
</evidence>
<reference evidence="2 3" key="1">
    <citation type="journal article" date="2017" name="Nature">
        <title>The Apostasia genome and the evolution of orchids.</title>
        <authorList>
            <person name="Zhang G.Q."/>
            <person name="Liu K.W."/>
            <person name="Li Z."/>
            <person name="Lohaus R."/>
            <person name="Hsiao Y.Y."/>
            <person name="Niu S.C."/>
            <person name="Wang J.Y."/>
            <person name="Lin Y.C."/>
            <person name="Xu Q."/>
            <person name="Chen L.J."/>
            <person name="Yoshida K."/>
            <person name="Fujiwara S."/>
            <person name="Wang Z.W."/>
            <person name="Zhang Y.Q."/>
            <person name="Mitsuda N."/>
            <person name="Wang M."/>
            <person name="Liu G.H."/>
            <person name="Pecoraro L."/>
            <person name="Huang H.X."/>
            <person name="Xiao X.J."/>
            <person name="Lin M."/>
            <person name="Wu X.Y."/>
            <person name="Wu W.L."/>
            <person name="Chen Y.Y."/>
            <person name="Chang S.B."/>
            <person name="Sakamoto S."/>
            <person name="Ohme-Takagi M."/>
            <person name="Yagi M."/>
            <person name="Zeng S.J."/>
            <person name="Shen C.Y."/>
            <person name="Yeh C.M."/>
            <person name="Luo Y.B."/>
            <person name="Tsai W.C."/>
            <person name="Van de Peer Y."/>
            <person name="Liu Z.J."/>
        </authorList>
    </citation>
    <scope>NUCLEOTIDE SEQUENCE [LARGE SCALE GENOMIC DNA]</scope>
    <source>
        <strain evidence="3">cv. Shenzhen</strain>
        <tissue evidence="2">Stem</tissue>
    </source>
</reference>
<gene>
    <name evidence="2" type="ORF">AXF42_Ash015400</name>
</gene>
<feature type="region of interest" description="Disordered" evidence="1">
    <location>
        <begin position="71"/>
        <end position="114"/>
    </location>
</feature>
<evidence type="ECO:0000313" key="2">
    <source>
        <dbReference type="EMBL" id="PKA46109.1"/>
    </source>
</evidence>
<protein>
    <submittedName>
        <fullName evidence="2">Uncharacterized protein</fullName>
    </submittedName>
</protein>